<comment type="caution">
    <text evidence="2">The sequence shown here is derived from an EMBL/GenBank/DDBJ whole genome shotgun (WGS) entry which is preliminary data.</text>
</comment>
<name>A0A5N4EI74_CAMDR</name>
<keyword evidence="3" id="KW-1185">Reference proteome</keyword>
<sequence length="267" mass="28954">MRGTGEAGKTWALRLEGGEDKEHSQLWECSGKECSMEREACPHSRNINKRPADPDSVSNGGRNEMKWNRESKARSCGLISLGEKAELTQHNKSPWGAAVGNTPMGLKSLGDSRPNLHSPTRGCYECLGAPPPADCWAEKEQKKPGEALSSSEQKDELARWNHSHGSGAVLRHLILLPSSAPSALTEEGTPPPVPPSLQCSAKSSIRCAGQRAHRPAQDMGNLNLHSITIKTEYVTLSCLPRASPLRGLRATWSRLFPHPIQSGGLSF</sequence>
<proteinExistence type="predicted"/>
<evidence type="ECO:0000313" key="2">
    <source>
        <dbReference type="EMBL" id="KAB1283181.1"/>
    </source>
</evidence>
<protein>
    <submittedName>
        <fullName evidence="2">Uncharacterized protein</fullName>
    </submittedName>
</protein>
<gene>
    <name evidence="2" type="ORF">Cadr_000000324</name>
</gene>
<dbReference type="Proteomes" id="UP000299084">
    <property type="component" value="Unassembled WGS sequence"/>
</dbReference>
<organism evidence="2 3">
    <name type="scientific">Camelus dromedarius</name>
    <name type="common">Dromedary</name>
    <name type="synonym">Arabian camel</name>
    <dbReference type="NCBI Taxonomy" id="9838"/>
    <lineage>
        <taxon>Eukaryota</taxon>
        <taxon>Metazoa</taxon>
        <taxon>Chordata</taxon>
        <taxon>Craniata</taxon>
        <taxon>Vertebrata</taxon>
        <taxon>Euteleostomi</taxon>
        <taxon>Mammalia</taxon>
        <taxon>Eutheria</taxon>
        <taxon>Laurasiatheria</taxon>
        <taxon>Artiodactyla</taxon>
        <taxon>Tylopoda</taxon>
        <taxon>Camelidae</taxon>
        <taxon>Camelus</taxon>
    </lineage>
</organism>
<feature type="region of interest" description="Disordered" evidence="1">
    <location>
        <begin position="41"/>
        <end position="69"/>
    </location>
</feature>
<reference evidence="2 3" key="1">
    <citation type="journal article" date="2019" name="Mol. Ecol. Resour.">
        <title>Improving Illumina assemblies with Hi-C and long reads: an example with the North African dromedary.</title>
        <authorList>
            <person name="Elbers J.P."/>
            <person name="Rogers M.F."/>
            <person name="Perelman P.L."/>
            <person name="Proskuryakova A.A."/>
            <person name="Serdyukova N.A."/>
            <person name="Johnson W.E."/>
            <person name="Horin P."/>
            <person name="Corander J."/>
            <person name="Murphy D."/>
            <person name="Burger P.A."/>
        </authorList>
    </citation>
    <scope>NUCLEOTIDE SEQUENCE [LARGE SCALE GENOMIC DNA]</scope>
    <source>
        <strain evidence="2">Drom800</strain>
        <tissue evidence="2">Blood</tissue>
    </source>
</reference>
<evidence type="ECO:0000313" key="3">
    <source>
        <dbReference type="Proteomes" id="UP000299084"/>
    </source>
</evidence>
<feature type="region of interest" description="Disordered" evidence="1">
    <location>
        <begin position="137"/>
        <end position="160"/>
    </location>
</feature>
<evidence type="ECO:0000256" key="1">
    <source>
        <dbReference type="SAM" id="MobiDB-lite"/>
    </source>
</evidence>
<accession>A0A5N4EI74</accession>
<dbReference type="EMBL" id="JWIN03000001">
    <property type="protein sequence ID" value="KAB1283181.1"/>
    <property type="molecule type" value="Genomic_DNA"/>
</dbReference>
<dbReference type="AlphaFoldDB" id="A0A5N4EI74"/>